<feature type="domain" description="Chromo" evidence="1">
    <location>
        <begin position="217"/>
        <end position="274"/>
    </location>
</feature>
<sequence length="274" mass="31267">MHDGLVLYKDQKTMKLAIIGYVIACLVCQYNKVEHLSPVGLLQPLQVPTKIWANLFQMQGTNLAFFSAYLPQTNVFGEGLTKAMVDWISWAKYCYNTPFHMSLGISYFKVVYGHESPRLLSYEIGTSKVDVVNQALFDCDEALQVGLHLHPHRKNQFQFYGPFRVLSKIKIVAFHLDLPTYSKIHDVFHVSLLKPFHGESPTTMANLPSALDGEVLPTLATILRARLNRGKWEVLVQWTGLADTGATWEDVQEFYNSYPTIELEEKLFFFSRKG</sequence>
<dbReference type="AlphaFoldDB" id="A0A5D2V9Q8"/>
<evidence type="ECO:0000259" key="1">
    <source>
        <dbReference type="PROSITE" id="PS50013"/>
    </source>
</evidence>
<dbReference type="PANTHER" id="PTHR45835:SF104">
    <property type="entry name" value="PROTEIN NYNRIN-LIKE"/>
    <property type="match status" value="1"/>
</dbReference>
<keyword evidence="3" id="KW-1185">Reference proteome</keyword>
<dbReference type="InterPro" id="IPR000953">
    <property type="entry name" value="Chromo/chromo_shadow_dom"/>
</dbReference>
<dbReference type="InterPro" id="IPR056924">
    <property type="entry name" value="SH3_Tf2-1"/>
</dbReference>
<accession>A0A5D2V9Q8</accession>
<dbReference type="PANTHER" id="PTHR45835">
    <property type="entry name" value="YALI0A06105P"/>
    <property type="match status" value="1"/>
</dbReference>
<proteinExistence type="predicted"/>
<dbReference type="Proteomes" id="UP000323597">
    <property type="component" value="Chromosome D04"/>
</dbReference>
<dbReference type="SUPFAM" id="SSF54160">
    <property type="entry name" value="Chromo domain-like"/>
    <property type="match status" value="1"/>
</dbReference>
<dbReference type="Gene3D" id="2.40.50.40">
    <property type="match status" value="1"/>
</dbReference>
<dbReference type="Pfam" id="PF24626">
    <property type="entry name" value="SH3_Tf2-1"/>
    <property type="match status" value="1"/>
</dbReference>
<evidence type="ECO:0000313" key="3">
    <source>
        <dbReference type="Proteomes" id="UP000323597"/>
    </source>
</evidence>
<organism evidence="2 3">
    <name type="scientific">Gossypium mustelinum</name>
    <name type="common">Cotton</name>
    <name type="synonym">Gossypium caicoense</name>
    <dbReference type="NCBI Taxonomy" id="34275"/>
    <lineage>
        <taxon>Eukaryota</taxon>
        <taxon>Viridiplantae</taxon>
        <taxon>Streptophyta</taxon>
        <taxon>Embryophyta</taxon>
        <taxon>Tracheophyta</taxon>
        <taxon>Spermatophyta</taxon>
        <taxon>Magnoliopsida</taxon>
        <taxon>eudicotyledons</taxon>
        <taxon>Gunneridae</taxon>
        <taxon>Pentapetalae</taxon>
        <taxon>rosids</taxon>
        <taxon>malvids</taxon>
        <taxon>Malvales</taxon>
        <taxon>Malvaceae</taxon>
        <taxon>Malvoideae</taxon>
        <taxon>Gossypium</taxon>
    </lineage>
</organism>
<protein>
    <recommendedName>
        <fullName evidence="1">Chromo domain-containing protein</fullName>
    </recommendedName>
</protein>
<reference evidence="2 3" key="1">
    <citation type="submission" date="2019-07" db="EMBL/GenBank/DDBJ databases">
        <title>WGS assembly of Gossypium mustelinum.</title>
        <authorList>
            <person name="Chen Z.J."/>
            <person name="Sreedasyam A."/>
            <person name="Ando A."/>
            <person name="Song Q."/>
            <person name="De L."/>
            <person name="Hulse-Kemp A."/>
            <person name="Ding M."/>
            <person name="Ye W."/>
            <person name="Kirkbride R."/>
            <person name="Jenkins J."/>
            <person name="Plott C."/>
            <person name="Lovell J."/>
            <person name="Lin Y.-M."/>
            <person name="Vaughn R."/>
            <person name="Liu B."/>
            <person name="Li W."/>
            <person name="Simpson S."/>
            <person name="Scheffler B."/>
            <person name="Saski C."/>
            <person name="Grover C."/>
            <person name="Hu G."/>
            <person name="Conover J."/>
            <person name="Carlson J."/>
            <person name="Shu S."/>
            <person name="Boston L."/>
            <person name="Williams M."/>
            <person name="Peterson D."/>
            <person name="Mcgee K."/>
            <person name="Jones D."/>
            <person name="Wendel J."/>
            <person name="Stelly D."/>
            <person name="Grimwood J."/>
            <person name="Schmutz J."/>
        </authorList>
    </citation>
    <scope>NUCLEOTIDE SEQUENCE [LARGE SCALE GENOMIC DNA]</scope>
    <source>
        <strain evidence="2">1408120.09</strain>
    </source>
</reference>
<evidence type="ECO:0000313" key="2">
    <source>
        <dbReference type="EMBL" id="TYI86026.1"/>
    </source>
</evidence>
<gene>
    <name evidence="2" type="ORF">E1A91_D04G039400v1</name>
</gene>
<dbReference type="PROSITE" id="PS50013">
    <property type="entry name" value="CHROMO_2"/>
    <property type="match status" value="1"/>
</dbReference>
<dbReference type="EMBL" id="CM017652">
    <property type="protein sequence ID" value="TYI86026.1"/>
    <property type="molecule type" value="Genomic_DNA"/>
</dbReference>
<dbReference type="InterPro" id="IPR016197">
    <property type="entry name" value="Chromo-like_dom_sf"/>
</dbReference>
<name>A0A5D2V9Q8_GOSMU</name>